<keyword evidence="10" id="KW-1185">Reference proteome</keyword>
<dbReference type="FunFam" id="1.20.1250.20:FF:000286">
    <property type="entry name" value="MFS efflux transporter"/>
    <property type="match status" value="1"/>
</dbReference>
<dbReference type="Proteomes" id="UP000279236">
    <property type="component" value="Unassembled WGS sequence"/>
</dbReference>
<feature type="transmembrane region" description="Helical" evidence="7">
    <location>
        <begin position="193"/>
        <end position="216"/>
    </location>
</feature>
<dbReference type="RefSeq" id="XP_028475768.1">
    <property type="nucleotide sequence ID" value="XM_028623794.1"/>
</dbReference>
<dbReference type="PANTHER" id="PTHR23514:SF3">
    <property type="entry name" value="BYPASS OF STOP CODON PROTEIN 6"/>
    <property type="match status" value="1"/>
</dbReference>
<evidence type="ECO:0000313" key="9">
    <source>
        <dbReference type="EMBL" id="RSH81049.1"/>
    </source>
</evidence>
<evidence type="ECO:0000256" key="2">
    <source>
        <dbReference type="ARBA" id="ARBA00008335"/>
    </source>
</evidence>
<dbReference type="InterPro" id="IPR051788">
    <property type="entry name" value="MFS_Transporter"/>
</dbReference>
<dbReference type="InterPro" id="IPR036259">
    <property type="entry name" value="MFS_trans_sf"/>
</dbReference>
<keyword evidence="5 7" id="KW-1133">Transmembrane helix</keyword>
<evidence type="ECO:0000313" key="10">
    <source>
        <dbReference type="Proteomes" id="UP000279236"/>
    </source>
</evidence>
<evidence type="ECO:0000256" key="4">
    <source>
        <dbReference type="ARBA" id="ARBA00022692"/>
    </source>
</evidence>
<feature type="domain" description="Major facilitator superfamily (MFS) profile" evidence="8">
    <location>
        <begin position="69"/>
        <end position="481"/>
    </location>
</feature>
<dbReference type="PROSITE" id="PS50850">
    <property type="entry name" value="MFS"/>
    <property type="match status" value="1"/>
</dbReference>
<comment type="caution">
    <text evidence="9">The sequence shown here is derived from an EMBL/GenBank/DDBJ whole genome shotgun (WGS) entry which is preliminary data.</text>
</comment>
<keyword evidence="4 7" id="KW-0812">Transmembrane</keyword>
<protein>
    <recommendedName>
        <fullName evidence="8">Major facilitator superfamily (MFS) profile domain-containing protein</fullName>
    </recommendedName>
</protein>
<evidence type="ECO:0000259" key="8">
    <source>
        <dbReference type="PROSITE" id="PS50850"/>
    </source>
</evidence>
<dbReference type="InterPro" id="IPR011701">
    <property type="entry name" value="MFS"/>
</dbReference>
<dbReference type="Gene3D" id="1.20.1250.20">
    <property type="entry name" value="MFS general substrate transporter like domains"/>
    <property type="match status" value="2"/>
</dbReference>
<evidence type="ECO:0000256" key="5">
    <source>
        <dbReference type="ARBA" id="ARBA00022989"/>
    </source>
</evidence>
<feature type="transmembrane region" description="Helical" evidence="7">
    <location>
        <begin position="222"/>
        <end position="242"/>
    </location>
</feature>
<feature type="transmembrane region" description="Helical" evidence="7">
    <location>
        <begin position="395"/>
        <end position="416"/>
    </location>
</feature>
<gene>
    <name evidence="9" type="ORF">EHS24_008483</name>
</gene>
<dbReference type="GeneID" id="39593026"/>
<feature type="transmembrane region" description="Helical" evidence="7">
    <location>
        <begin position="132"/>
        <end position="150"/>
    </location>
</feature>
<feature type="transmembrane region" description="Helical" evidence="7">
    <location>
        <begin position="156"/>
        <end position="172"/>
    </location>
</feature>
<feature type="transmembrane region" description="Helical" evidence="7">
    <location>
        <begin position="457"/>
        <end position="477"/>
    </location>
</feature>
<feature type="transmembrane region" description="Helical" evidence="7">
    <location>
        <begin position="371"/>
        <end position="389"/>
    </location>
</feature>
<dbReference type="Pfam" id="PF07690">
    <property type="entry name" value="MFS_1"/>
    <property type="match status" value="1"/>
</dbReference>
<feature type="transmembrane region" description="Helical" evidence="7">
    <location>
        <begin position="67"/>
        <end position="87"/>
    </location>
</feature>
<reference evidence="9 10" key="1">
    <citation type="submission" date="2018-11" db="EMBL/GenBank/DDBJ databases">
        <title>Genome sequence of Apiotrichum porosum DSM 27194.</title>
        <authorList>
            <person name="Aliyu H."/>
            <person name="Gorte O."/>
            <person name="Ochsenreither K."/>
        </authorList>
    </citation>
    <scope>NUCLEOTIDE SEQUENCE [LARGE SCALE GENOMIC DNA]</scope>
    <source>
        <strain evidence="9 10">DSM 27194</strain>
    </source>
</reference>
<feature type="transmembrane region" description="Helical" evidence="7">
    <location>
        <begin position="107"/>
        <end position="125"/>
    </location>
</feature>
<proteinExistence type="inferred from homology"/>
<dbReference type="SUPFAM" id="SSF103473">
    <property type="entry name" value="MFS general substrate transporter"/>
    <property type="match status" value="1"/>
</dbReference>
<feature type="transmembrane region" description="Helical" evidence="7">
    <location>
        <begin position="305"/>
        <end position="328"/>
    </location>
</feature>
<dbReference type="GO" id="GO:0022857">
    <property type="term" value="F:transmembrane transporter activity"/>
    <property type="evidence" value="ECO:0007669"/>
    <property type="project" value="InterPro"/>
</dbReference>
<dbReference type="InterPro" id="IPR020846">
    <property type="entry name" value="MFS_dom"/>
</dbReference>
<dbReference type="OrthoDB" id="413079at2759"/>
<comment type="subcellular location">
    <subcellularLocation>
        <location evidence="1">Endomembrane system</location>
        <topology evidence="1">Multi-pass membrane protein</topology>
    </subcellularLocation>
</comment>
<feature type="transmembrane region" description="Helical" evidence="7">
    <location>
        <begin position="340"/>
        <end position="359"/>
    </location>
</feature>
<dbReference type="EMBL" id="RSCE01000007">
    <property type="protein sequence ID" value="RSH81049.1"/>
    <property type="molecule type" value="Genomic_DNA"/>
</dbReference>
<name>A0A427XQC0_9TREE</name>
<evidence type="ECO:0000256" key="3">
    <source>
        <dbReference type="ARBA" id="ARBA00022448"/>
    </source>
</evidence>
<keyword evidence="6 7" id="KW-0472">Membrane</keyword>
<evidence type="ECO:0000256" key="7">
    <source>
        <dbReference type="SAM" id="Phobius"/>
    </source>
</evidence>
<dbReference type="AlphaFoldDB" id="A0A427XQC0"/>
<comment type="similarity">
    <text evidence="2">Belongs to the major facilitator superfamily.</text>
</comment>
<dbReference type="PANTHER" id="PTHR23514">
    <property type="entry name" value="BYPASS OF STOP CODON PROTEIN 6"/>
    <property type="match status" value="1"/>
</dbReference>
<sequence>MGSPEVLELEKVAHTPPSAVADNRDTVAEENIAIPPTGQPATGSHSQVYIFKRLRRPMAPPTKWRRVYIVVGLCLSMILCGWTEGSVGPLIPSLQKHYNINYLKMSLIYLTGFVGSMFSGFLNVWITDRLGFGLSTTFGAICSAIGYIFMATGANYAVWLVAFIFTGFGLGLQDAQVNNLTSRLPNASNTMQLVQACFSLGGTIAPLASTAFAEHVEEKSYLYFWVATGVAVFSAVVMFVCFDMRTEEQIDGTNNHLTQTIIEPAGAVVPNVTKAEQVTNDEASAPTAQASSGAKMKLIFSTPAVYALLGFSFIYIGVEVAISSWAPTFLVRERGGSAKVGYVTTGFWGGMTVGRIVLIPVTNKLGYQRSIYLYSLLSLVFELIIWFTHNVVGNAICYALIGAFLGPVYPIGLMVVSEVLDDSIRAGVMGLMGAMGGAGAAAVPFIAGAIADAKGIWVVHPIAVAMIAGYTALWALVPTKKKVAKAVEPGTTPAETVEGSEASS</sequence>
<accession>A0A427XQC0</accession>
<feature type="transmembrane region" description="Helical" evidence="7">
    <location>
        <begin position="428"/>
        <end position="451"/>
    </location>
</feature>
<organism evidence="9 10">
    <name type="scientific">Apiotrichum porosum</name>
    <dbReference type="NCBI Taxonomy" id="105984"/>
    <lineage>
        <taxon>Eukaryota</taxon>
        <taxon>Fungi</taxon>
        <taxon>Dikarya</taxon>
        <taxon>Basidiomycota</taxon>
        <taxon>Agaricomycotina</taxon>
        <taxon>Tremellomycetes</taxon>
        <taxon>Trichosporonales</taxon>
        <taxon>Trichosporonaceae</taxon>
        <taxon>Apiotrichum</taxon>
    </lineage>
</organism>
<evidence type="ECO:0000256" key="1">
    <source>
        <dbReference type="ARBA" id="ARBA00004127"/>
    </source>
</evidence>
<dbReference type="GO" id="GO:0016020">
    <property type="term" value="C:membrane"/>
    <property type="evidence" value="ECO:0007669"/>
    <property type="project" value="TreeGrafter"/>
</dbReference>
<keyword evidence="3" id="KW-0813">Transport</keyword>
<dbReference type="GO" id="GO:0012505">
    <property type="term" value="C:endomembrane system"/>
    <property type="evidence" value="ECO:0007669"/>
    <property type="project" value="UniProtKB-SubCell"/>
</dbReference>
<evidence type="ECO:0000256" key="6">
    <source>
        <dbReference type="ARBA" id="ARBA00023136"/>
    </source>
</evidence>